<accession>A0ABR8NZK5</accession>
<evidence type="ECO:0000313" key="1">
    <source>
        <dbReference type="EMBL" id="MBD5771477.1"/>
    </source>
</evidence>
<dbReference type="RefSeq" id="WP_191594854.1">
    <property type="nucleotide sequence ID" value="NZ_JACYFC010000003.1"/>
</dbReference>
<reference evidence="1 2" key="1">
    <citation type="submission" date="2020-09" db="EMBL/GenBank/DDBJ databases">
        <title>Marinomonas sp. nov., isolated from the cysticercosis algae of Qingdao, China.</title>
        <authorList>
            <person name="Sun X."/>
        </authorList>
    </citation>
    <scope>NUCLEOTIDE SEQUENCE [LARGE SCALE GENOMIC DNA]</scope>
    <source>
        <strain evidence="1 2">SM2066</strain>
    </source>
</reference>
<dbReference type="EMBL" id="JACYFC010000003">
    <property type="protein sequence ID" value="MBD5771477.1"/>
    <property type="molecule type" value="Genomic_DNA"/>
</dbReference>
<comment type="caution">
    <text evidence="1">The sequence shown here is derived from an EMBL/GenBank/DDBJ whole genome shotgun (WGS) entry which is preliminary data.</text>
</comment>
<sequence length="325" mass="35534">MSYFVGAYASSPNVNGWDKTLEKEYYDQLKTLTNMKGLEHPFVGQLHPHDDDWFLENIDPNWNVMFTCIPGIMDAIGQNPNFGIASDDEKGRLEALTFMKKACEAVAKLNASLGRQAVQAIEIQTAPNRGVAKASAKSLSTSLKAMLSWDWQGAQIVIEHCDAFVEGQEASKGFLSIEDEIKVLSDLNVELKMRAQQPLGIVINWGRSAIEARSISGPIEHIQKAKESGVLAGIMFSGASSNESDYGVWNDAHMPPSLDMAGTKGESASLLTEAEMNRCLQLADVKKASLAILGVKLGIRPPSTSIPDRVAYNRDALAVLDRYFL</sequence>
<keyword evidence="2" id="KW-1185">Reference proteome</keyword>
<name>A0ABR8NZK5_9GAMM</name>
<dbReference type="Proteomes" id="UP000604161">
    <property type="component" value="Unassembled WGS sequence"/>
</dbReference>
<organism evidence="1 2">
    <name type="scientific">Marinomonas colpomeniae</name>
    <dbReference type="NCBI Taxonomy" id="2774408"/>
    <lineage>
        <taxon>Bacteria</taxon>
        <taxon>Pseudomonadati</taxon>
        <taxon>Pseudomonadota</taxon>
        <taxon>Gammaproteobacteria</taxon>
        <taxon>Oceanospirillales</taxon>
        <taxon>Oceanospirillaceae</taxon>
        <taxon>Marinomonas</taxon>
    </lineage>
</organism>
<dbReference type="Pfam" id="PF16154">
    <property type="entry name" value="DUF4862"/>
    <property type="match status" value="1"/>
</dbReference>
<protein>
    <submittedName>
        <fullName evidence="1">DUF4862 family protein</fullName>
    </submittedName>
</protein>
<gene>
    <name evidence="1" type="ORF">IF202_10490</name>
</gene>
<dbReference type="InterPro" id="IPR032344">
    <property type="entry name" value="DUF4862"/>
</dbReference>
<proteinExistence type="predicted"/>
<evidence type="ECO:0000313" key="2">
    <source>
        <dbReference type="Proteomes" id="UP000604161"/>
    </source>
</evidence>